<dbReference type="EMBL" id="JACIFX010000003">
    <property type="protein sequence ID" value="MBB4228629.1"/>
    <property type="molecule type" value="Genomic_DNA"/>
</dbReference>
<evidence type="ECO:0000313" key="2">
    <source>
        <dbReference type="Proteomes" id="UP000551353"/>
    </source>
</evidence>
<proteinExistence type="predicted"/>
<keyword evidence="2" id="KW-1185">Reference proteome</keyword>
<organism evidence="1 2">
    <name type="scientific">Rhizobium mongolense</name>
    <dbReference type="NCBI Taxonomy" id="57676"/>
    <lineage>
        <taxon>Bacteria</taxon>
        <taxon>Pseudomonadati</taxon>
        <taxon>Pseudomonadota</taxon>
        <taxon>Alphaproteobacteria</taxon>
        <taxon>Hyphomicrobiales</taxon>
        <taxon>Rhizobiaceae</taxon>
        <taxon>Rhizobium/Agrobacterium group</taxon>
        <taxon>Rhizobium</taxon>
    </lineage>
</organism>
<name>A0ABR6IL91_9HYPH</name>
<sequence length="55" mass="6208">MERAEERLERLADLHIGAGMGNADQFDRLYLPYANMGVVFPSGEDSKALWLPSLR</sequence>
<protein>
    <submittedName>
        <fullName evidence="1">Uncharacterized protein</fullName>
    </submittedName>
</protein>
<dbReference type="Proteomes" id="UP000551353">
    <property type="component" value="Unassembled WGS sequence"/>
</dbReference>
<evidence type="ECO:0000313" key="1">
    <source>
        <dbReference type="EMBL" id="MBB4228629.1"/>
    </source>
</evidence>
<comment type="caution">
    <text evidence="1">The sequence shown here is derived from an EMBL/GenBank/DDBJ whole genome shotgun (WGS) entry which is preliminary data.</text>
</comment>
<gene>
    <name evidence="1" type="ORF">GGD56_002471</name>
</gene>
<accession>A0ABR6IL91</accession>
<reference evidence="1 2" key="1">
    <citation type="submission" date="2020-08" db="EMBL/GenBank/DDBJ databases">
        <title>Genomic Encyclopedia of Type Strains, Phase IV (KMG-V): Genome sequencing to study the core and pangenomes of soil and plant-associated prokaryotes.</title>
        <authorList>
            <person name="Whitman W."/>
        </authorList>
    </citation>
    <scope>NUCLEOTIDE SEQUENCE [LARGE SCALE GENOMIC DNA]</scope>
    <source>
        <strain evidence="1 2">SEMIA 4087</strain>
    </source>
</reference>